<dbReference type="OrthoDB" id="7777654at2759"/>
<feature type="compositionally biased region" description="Basic and acidic residues" evidence="1">
    <location>
        <begin position="1416"/>
        <end position="1427"/>
    </location>
</feature>
<evidence type="ECO:0000256" key="2">
    <source>
        <dbReference type="SAM" id="SignalP"/>
    </source>
</evidence>
<dbReference type="PANTHER" id="PTHR46313">
    <property type="match status" value="1"/>
</dbReference>
<reference evidence="4 5" key="1">
    <citation type="journal article" date="2015" name="Plant Cell">
        <title>Oil accumulation by the oleaginous diatom Fistulifera solaris as revealed by the genome and transcriptome.</title>
        <authorList>
            <person name="Tanaka T."/>
            <person name="Maeda Y."/>
            <person name="Veluchamy A."/>
            <person name="Tanaka M."/>
            <person name="Abida H."/>
            <person name="Marechal E."/>
            <person name="Bowler C."/>
            <person name="Muto M."/>
            <person name="Sunaga Y."/>
            <person name="Tanaka M."/>
            <person name="Yoshino T."/>
            <person name="Taniguchi T."/>
            <person name="Fukuda Y."/>
            <person name="Nemoto M."/>
            <person name="Matsumoto M."/>
            <person name="Wong P.S."/>
            <person name="Aburatani S."/>
            <person name="Fujibuchi W."/>
        </authorList>
    </citation>
    <scope>NUCLEOTIDE SEQUENCE [LARGE SCALE GENOMIC DNA]</scope>
    <source>
        <strain evidence="4 5">JPCC DA0580</strain>
    </source>
</reference>
<comment type="caution">
    <text evidence="4">The sequence shown here is derived from an EMBL/GenBank/DDBJ whole genome shotgun (WGS) entry which is preliminary data.</text>
</comment>
<evidence type="ECO:0000313" key="5">
    <source>
        <dbReference type="Proteomes" id="UP000198406"/>
    </source>
</evidence>
<dbReference type="InParanoid" id="A0A1Z5KKY5"/>
<gene>
    <name evidence="4" type="ORF">FisN_9Lh238</name>
</gene>
<dbReference type="SUPFAM" id="SSF51905">
    <property type="entry name" value="FAD/NAD(P)-binding domain"/>
    <property type="match status" value="1"/>
</dbReference>
<dbReference type="Proteomes" id="UP000198406">
    <property type="component" value="Unassembled WGS sequence"/>
</dbReference>
<dbReference type="InterPro" id="IPR036188">
    <property type="entry name" value="FAD/NAD-bd_sf"/>
</dbReference>
<organism evidence="4 5">
    <name type="scientific">Fistulifera solaris</name>
    <name type="common">Oleaginous diatom</name>
    <dbReference type="NCBI Taxonomy" id="1519565"/>
    <lineage>
        <taxon>Eukaryota</taxon>
        <taxon>Sar</taxon>
        <taxon>Stramenopiles</taxon>
        <taxon>Ochrophyta</taxon>
        <taxon>Bacillariophyta</taxon>
        <taxon>Bacillariophyceae</taxon>
        <taxon>Bacillariophycidae</taxon>
        <taxon>Naviculales</taxon>
        <taxon>Naviculaceae</taxon>
        <taxon>Fistulifera</taxon>
    </lineage>
</organism>
<feature type="compositionally biased region" description="Basic and acidic residues" evidence="1">
    <location>
        <begin position="832"/>
        <end position="844"/>
    </location>
</feature>
<dbReference type="InterPro" id="IPR002937">
    <property type="entry name" value="Amino_oxidase"/>
</dbReference>
<feature type="region of interest" description="Disordered" evidence="1">
    <location>
        <begin position="966"/>
        <end position="992"/>
    </location>
</feature>
<keyword evidence="2" id="KW-0732">Signal</keyword>
<feature type="compositionally biased region" description="Basic and acidic residues" evidence="1">
    <location>
        <begin position="1055"/>
        <end position="1068"/>
    </location>
</feature>
<sequence length="1437" mass="159405">MKRSLFAILFVATHVVAFPLPLFDRKSRTTVVQSTKQQPEYDDSYDVIVIGAGVGGLSCAALTSKYGLKTLCVEAHDTPGGVAHSFQRYSSASNTTPFCFDSGPSLVSGLSQMGTNPLRQVLDAIGTADAVLWKTYDGWIVHDTSDDTSFKITTGSSGAFEDAIERKAGTNARREFVQFKTKLLESGGLSESSAYIPPFALRGDLQAVASLFHYFWKLLKIGGKGRLLTGPFAKVMDLYGVKDPFLRKWFDYLSFALSGLDASQTQAAAVAYMMIDLHKEGAVLDYPVGGMDSLIQALVLGMTNHGGQLQLNSRVERILLSQEGPKARAEGVVLDNGRVIKAKKGVVCNAPLWNMARILEDSIDGHHGEGVVKDAVEAIREEADAMCMTRSFMHLHLGIPKDGLPALECHHSVLDLSDAVDAEQNMVIISIPTVFDESLAPEGYHVIHAYSAACDDFDPFEKFLPEGKETGKVGMSPNTMKAASYGKSEDYRKLKAEKIELLWKAVEKVIPDVRQRAQRPGSIALEGTPLTHRRYNQRYRGTYGPAPSPGQDVWELAGSKSRIEGLLACGDTTFPGIGLPGVAASGTIAANTLTSLKSQTELMEELRRKGALQKKAHLEILVESTGTWNARPKESITETMSKKNTINNVKLGEKQEQNDFLIRSLDRNDLEITALMDLHRSIHAVKQAILRNCGEETLLDLGEGKLKLAPSSDSLQAVEGVELPPEENQYLCVDFLLRMKLRRKLMNRLSRRLLRVAHIMDGNDLQPPPVPKYGEQRLHLDPERIKAFSEHFANREMAIRTIEMAKKRIYNKESSVEATTTDGPEQMQSIDAPKEEQTREEGPEQARSTDASKEENPAEKETTSQEQPADSKEPAQAAEGDAPEPVPSAEDKAPEESLLPVADAATSVATGDQPVSAEESSKSNITGPTEDVLEACYQMLIDYKDVYEKIIDPVTGAITYPALESERETTNTSTGIGAAHSSMSVKEKEAEDQRWKTALLSRIPDQPTFEELGLENRVFYLEERRKRAVTQRAAEQNKRAKVDVDNNASDDEDMSDKREMDDDEKSGSAEKSQAVDVAAQGVSESQKGDKDKVNEEESDKGPDHDDEESETKEKDDEKESSSETTKEKDEVVPVRIKPISLLPVPSFHDQDLKRIKLIHADLMMSSMQDHARVRLEGVTRDYNSALAKSNDLYDRQLKIQEELNLRRRNNAIMKSQFDMHAAQLREGWLVKLKIFNDRKLNLALPSRQGHPRTGSFVTQQYGRRDAFALEISDCLADVVDGVDKIVQGMVPNEKFVEPFTLPPLPPEFEQSLNYEKVLFQQSQTLMQTLRGSEDERSKCWKRMMKTKAEFEVGRPDANRYAAMPFPPLRSTAPQVLPQQLSRPVLSTYTPKARIVRQAELSESKYSAARVKERIADDGTVAPERHGLGCDSRYLGPS</sequence>
<dbReference type="GO" id="GO:0016491">
    <property type="term" value="F:oxidoreductase activity"/>
    <property type="evidence" value="ECO:0007669"/>
    <property type="project" value="InterPro"/>
</dbReference>
<feature type="region of interest" description="Disordered" evidence="1">
    <location>
        <begin position="1416"/>
        <end position="1437"/>
    </location>
</feature>
<feature type="region of interest" description="Disordered" evidence="1">
    <location>
        <begin position="1031"/>
        <end position="1131"/>
    </location>
</feature>
<feature type="compositionally biased region" description="Polar residues" evidence="1">
    <location>
        <begin position="816"/>
        <end position="829"/>
    </location>
</feature>
<feature type="region of interest" description="Disordered" evidence="1">
    <location>
        <begin position="813"/>
        <end position="929"/>
    </location>
</feature>
<protein>
    <recommendedName>
        <fullName evidence="3">Amine oxidase domain-containing protein</fullName>
    </recommendedName>
</protein>
<evidence type="ECO:0000259" key="3">
    <source>
        <dbReference type="Pfam" id="PF01593"/>
    </source>
</evidence>
<feature type="compositionally biased region" description="Basic and acidic residues" evidence="1">
    <location>
        <begin position="850"/>
        <end position="873"/>
    </location>
</feature>
<evidence type="ECO:0000313" key="4">
    <source>
        <dbReference type="EMBL" id="GAX26939.1"/>
    </source>
</evidence>
<keyword evidence="5" id="KW-1185">Reference proteome</keyword>
<feature type="signal peptide" evidence="2">
    <location>
        <begin position="1"/>
        <end position="17"/>
    </location>
</feature>
<dbReference type="InterPro" id="IPR045892">
    <property type="entry name" value="CrtISO-like"/>
</dbReference>
<feature type="domain" description="Amine oxidase" evidence="3">
    <location>
        <begin position="55"/>
        <end position="592"/>
    </location>
</feature>
<feature type="chain" id="PRO_5012984099" description="Amine oxidase domain-containing protein" evidence="2">
    <location>
        <begin position="18"/>
        <end position="1437"/>
    </location>
</feature>
<feature type="compositionally biased region" description="Basic and acidic residues" evidence="1">
    <location>
        <begin position="1035"/>
        <end position="1044"/>
    </location>
</feature>
<proteinExistence type="predicted"/>
<dbReference type="GO" id="GO:0016116">
    <property type="term" value="P:carotenoid metabolic process"/>
    <property type="evidence" value="ECO:0007669"/>
    <property type="project" value="InterPro"/>
</dbReference>
<dbReference type="PANTHER" id="PTHR46313:SF3">
    <property type="entry name" value="PROLYCOPENE ISOMERASE, CHLOROPLASTIC"/>
    <property type="match status" value="1"/>
</dbReference>
<feature type="compositionally biased region" description="Basic and acidic residues" evidence="1">
    <location>
        <begin position="1086"/>
        <end position="1103"/>
    </location>
</feature>
<dbReference type="Gene3D" id="3.50.50.60">
    <property type="entry name" value="FAD/NAD(P)-binding domain"/>
    <property type="match status" value="2"/>
</dbReference>
<dbReference type="Pfam" id="PF01593">
    <property type="entry name" value="Amino_oxidase"/>
    <property type="match status" value="1"/>
</dbReference>
<accession>A0A1Z5KKY5</accession>
<name>A0A1Z5KKY5_FISSO</name>
<evidence type="ECO:0000256" key="1">
    <source>
        <dbReference type="SAM" id="MobiDB-lite"/>
    </source>
</evidence>
<dbReference type="EMBL" id="BDSP01000252">
    <property type="protein sequence ID" value="GAX26939.1"/>
    <property type="molecule type" value="Genomic_DNA"/>
</dbReference>
<feature type="compositionally biased region" description="Basic and acidic residues" evidence="1">
    <location>
        <begin position="1111"/>
        <end position="1131"/>
    </location>
</feature>